<dbReference type="OrthoDB" id="1826321at2"/>
<gene>
    <name evidence="1" type="ORF">DWV06_09305</name>
</gene>
<dbReference type="EMBL" id="QRCT01000025">
    <property type="protein sequence ID" value="RDU23485.1"/>
    <property type="molecule type" value="Genomic_DNA"/>
</dbReference>
<keyword evidence="2" id="KW-1185">Reference proteome</keyword>
<dbReference type="Proteomes" id="UP000255036">
    <property type="component" value="Unassembled WGS sequence"/>
</dbReference>
<dbReference type="PROSITE" id="PS51257">
    <property type="entry name" value="PROKAR_LIPOPROTEIN"/>
    <property type="match status" value="1"/>
</dbReference>
<name>A0A371AV81_9FIRM</name>
<dbReference type="RefSeq" id="WP_115481913.1">
    <property type="nucleotide sequence ID" value="NZ_QRCT01000025.1"/>
</dbReference>
<evidence type="ECO:0000313" key="1">
    <source>
        <dbReference type="EMBL" id="RDU23485.1"/>
    </source>
</evidence>
<accession>A0A371AV81</accession>
<dbReference type="AlphaFoldDB" id="A0A371AV81"/>
<comment type="caution">
    <text evidence="1">The sequence shown here is derived from an EMBL/GenBank/DDBJ whole genome shotgun (WGS) entry which is preliminary data.</text>
</comment>
<protein>
    <submittedName>
        <fullName evidence="1">Uncharacterized protein</fullName>
    </submittedName>
</protein>
<evidence type="ECO:0000313" key="2">
    <source>
        <dbReference type="Proteomes" id="UP000255036"/>
    </source>
</evidence>
<dbReference type="Pfam" id="PF19499">
    <property type="entry name" value="DUF6034"/>
    <property type="match status" value="2"/>
</dbReference>
<dbReference type="InterPro" id="IPR046098">
    <property type="entry name" value="DUF6034"/>
</dbReference>
<organism evidence="1 2">
    <name type="scientific">Anaerosacchariphilus polymeriproducens</name>
    <dbReference type="NCBI Taxonomy" id="1812858"/>
    <lineage>
        <taxon>Bacteria</taxon>
        <taxon>Bacillati</taxon>
        <taxon>Bacillota</taxon>
        <taxon>Clostridia</taxon>
        <taxon>Lachnospirales</taxon>
        <taxon>Lachnospiraceae</taxon>
        <taxon>Anaerosacchariphilus</taxon>
    </lineage>
</organism>
<reference evidence="1 2" key="1">
    <citation type="submission" date="2018-07" db="EMBL/GenBank/DDBJ databases">
        <title>Anaerosacharophilus polymeroproducens gen. nov. sp. nov., an anaerobic bacterium isolated from salt field.</title>
        <authorList>
            <person name="Kim W."/>
            <person name="Yang S.-H."/>
            <person name="Oh J."/>
            <person name="Lee J.-H."/>
            <person name="Kwon K.K."/>
        </authorList>
    </citation>
    <scope>NUCLEOTIDE SEQUENCE [LARGE SCALE GENOMIC DNA]</scope>
    <source>
        <strain evidence="1 2">MCWD5</strain>
    </source>
</reference>
<proteinExistence type="predicted"/>
<sequence>MKLKVLFLVLCLGLLSGCKSLSKSELINQKRDLNKVNKNDTGSIREVVKAPDTEKFELVSKDSSIKIKVNAEVVVPITDAISVAKVRNRNLSNLDLEAISKYFFKGEEYRYARELSELSKPELAVMIEEQKRIMKNEAAYEGYTIEEKEENEKMNQDYLYDLEANYEKAPDTTEQTPIEYKLKDENNNILGEKTKSFLIESVKKGSAKNLTVSCGKYRNTIAYFAEGEMGTFSGYFDGYTNKCKYSEDEVKRQCDDIIKILGVKGEYKLERCVPTIGYDQERVAAQNFYNGYEVIYKKIINDVIETYDTTSIVSKEEQSEDEASYSPKQYESMEFLFGIDGLCYFAWNEPMKVDKIIKKNADLITYAEAIEVFKKKMLSAKEDIECNISEIKLGLMRVKCKGKREEYIMIPVWDFFGDSSIESGEGEFSCLTINAMDGSIIDRSLGY</sequence>